<dbReference type="Pfam" id="PF04082">
    <property type="entry name" value="Fungal_trans"/>
    <property type="match status" value="1"/>
</dbReference>
<proteinExistence type="predicted"/>
<dbReference type="PROSITE" id="PS00463">
    <property type="entry name" value="ZN2_CY6_FUNGAL_1"/>
    <property type="match status" value="1"/>
</dbReference>
<name>A0A0D2AL94_9EURO</name>
<keyword evidence="3" id="KW-0238">DNA-binding</keyword>
<dbReference type="SMART" id="SM00066">
    <property type="entry name" value="GAL4"/>
    <property type="match status" value="1"/>
</dbReference>
<feature type="domain" description="Zn(2)-C6 fungal-type" evidence="7">
    <location>
        <begin position="18"/>
        <end position="50"/>
    </location>
</feature>
<dbReference type="GO" id="GO:0008270">
    <property type="term" value="F:zinc ion binding"/>
    <property type="evidence" value="ECO:0007669"/>
    <property type="project" value="InterPro"/>
</dbReference>
<dbReference type="GO" id="GO:0000981">
    <property type="term" value="F:DNA-binding transcription factor activity, RNA polymerase II-specific"/>
    <property type="evidence" value="ECO:0007669"/>
    <property type="project" value="InterPro"/>
</dbReference>
<dbReference type="VEuPathDB" id="FungiDB:PV07_08941"/>
<dbReference type="InterPro" id="IPR007219">
    <property type="entry name" value="XnlR_reg_dom"/>
</dbReference>
<dbReference type="Gene3D" id="4.10.240.10">
    <property type="entry name" value="Zn(2)-C6 fungal-type DNA-binding domain"/>
    <property type="match status" value="1"/>
</dbReference>
<evidence type="ECO:0000313" key="8">
    <source>
        <dbReference type="EMBL" id="KIW25797.1"/>
    </source>
</evidence>
<dbReference type="AlphaFoldDB" id="A0A0D2AL94"/>
<reference evidence="8 9" key="1">
    <citation type="submission" date="2015-01" db="EMBL/GenBank/DDBJ databases">
        <title>The Genome Sequence of Cladophialophora immunda CBS83496.</title>
        <authorList>
            <consortium name="The Broad Institute Genomics Platform"/>
            <person name="Cuomo C."/>
            <person name="de Hoog S."/>
            <person name="Gorbushina A."/>
            <person name="Stielow B."/>
            <person name="Teixiera M."/>
            <person name="Abouelleil A."/>
            <person name="Chapman S.B."/>
            <person name="Priest M."/>
            <person name="Young S.K."/>
            <person name="Wortman J."/>
            <person name="Nusbaum C."/>
            <person name="Birren B."/>
        </authorList>
    </citation>
    <scope>NUCLEOTIDE SEQUENCE [LARGE SCALE GENOMIC DNA]</scope>
    <source>
        <strain evidence="8 9">CBS 83496</strain>
    </source>
</reference>
<dbReference type="Pfam" id="PF00172">
    <property type="entry name" value="Zn_clus"/>
    <property type="match status" value="1"/>
</dbReference>
<gene>
    <name evidence="8" type="ORF">PV07_08941</name>
</gene>
<dbReference type="SUPFAM" id="SSF57701">
    <property type="entry name" value="Zn2/Cys6 DNA-binding domain"/>
    <property type="match status" value="1"/>
</dbReference>
<dbReference type="PANTHER" id="PTHR47425:SF2">
    <property type="entry name" value="FARB-RELATED"/>
    <property type="match status" value="1"/>
</dbReference>
<keyword evidence="2" id="KW-0805">Transcription regulation</keyword>
<feature type="compositionally biased region" description="Low complexity" evidence="6">
    <location>
        <begin position="638"/>
        <end position="650"/>
    </location>
</feature>
<evidence type="ECO:0000313" key="9">
    <source>
        <dbReference type="Proteomes" id="UP000054466"/>
    </source>
</evidence>
<evidence type="ECO:0000256" key="4">
    <source>
        <dbReference type="ARBA" id="ARBA00023163"/>
    </source>
</evidence>
<accession>A0A0D2AL94</accession>
<evidence type="ECO:0000256" key="5">
    <source>
        <dbReference type="ARBA" id="ARBA00023242"/>
    </source>
</evidence>
<dbReference type="PANTHER" id="PTHR47425">
    <property type="entry name" value="FARB-RELATED"/>
    <property type="match status" value="1"/>
</dbReference>
<evidence type="ECO:0000259" key="7">
    <source>
        <dbReference type="PROSITE" id="PS50048"/>
    </source>
</evidence>
<dbReference type="OrthoDB" id="4161332at2759"/>
<dbReference type="CDD" id="cd00067">
    <property type="entry name" value="GAL4"/>
    <property type="match status" value="1"/>
</dbReference>
<feature type="region of interest" description="Disordered" evidence="6">
    <location>
        <begin position="635"/>
        <end position="655"/>
    </location>
</feature>
<sequence>MSASEITERGKKRRAGRACILCRARKVRCDAVLTGIPCTNCRLDSLACTVTKSKRHRVSKASKSGVHTSEQDQLIVDATSHQEGPYDPEHSAQETVVATYPGKAQGCGHGITTQSPAAQAPPTSSSSLEAAITPALPAFIKPLPDTLDSADLQYLHAKGALSLPSTQFLDVCIARYLEFTHPLLPLLEKRQLLSILAREEGNVDQISLLLFQAVMCSGVTFVEDQWIAREGFDSRQAARRAFFGRAKVLFYSNIDLDRLVACQAAVLLSTWYPGTNEKADPWFWTGTGVSLAYSMQLHLEPDESQFDLSEQHLRRRVWWCAFARDQKVALALGRPHRSTYYNVGMLTADDLAEKFQASPNLYPPETRRFLSLTDNQRTRDTLVRLCVEHKKLCVCIASFVSTIFKCRQEMRNRGQGSQQQRQLSSPSARLNRCTQDFARWYREMPADLRYKAHAATTNREPLDQPRSLAVHISTVQVLYHVAVSALYRLKALSPSSTWRDSQEELDGTSQRLLRHTAWELTRINQDLYQAGLMPYLSTGAVGSVVSAVVIHLLDVKAPNETVRRAAVHGIQLCKQFLWVLKDAYGTAVDALKYLREAEKQDAGMVINEVAMDDGSTRPSPPNDWQPNGMWLSTMLHNSPSAPSGTPTAPALETSPFKEDDEIFWQSWMESLSNYDFLESSNPPLYDLGFSSNDGGAFDIGNGFPGP</sequence>
<dbReference type="GO" id="GO:0003677">
    <property type="term" value="F:DNA binding"/>
    <property type="evidence" value="ECO:0007669"/>
    <property type="project" value="UniProtKB-KW"/>
</dbReference>
<keyword evidence="4" id="KW-0804">Transcription</keyword>
<dbReference type="HOGENOM" id="CLU_006329_1_4_1"/>
<keyword evidence="9" id="KW-1185">Reference proteome</keyword>
<organism evidence="8 9">
    <name type="scientific">Cladophialophora immunda</name>
    <dbReference type="NCBI Taxonomy" id="569365"/>
    <lineage>
        <taxon>Eukaryota</taxon>
        <taxon>Fungi</taxon>
        <taxon>Dikarya</taxon>
        <taxon>Ascomycota</taxon>
        <taxon>Pezizomycotina</taxon>
        <taxon>Eurotiomycetes</taxon>
        <taxon>Chaetothyriomycetidae</taxon>
        <taxon>Chaetothyriales</taxon>
        <taxon>Herpotrichiellaceae</taxon>
        <taxon>Cladophialophora</taxon>
    </lineage>
</organism>
<dbReference type="CDD" id="cd12148">
    <property type="entry name" value="fungal_TF_MHR"/>
    <property type="match status" value="1"/>
</dbReference>
<keyword evidence="5" id="KW-0539">Nucleus</keyword>
<dbReference type="PROSITE" id="PS50048">
    <property type="entry name" value="ZN2_CY6_FUNGAL_2"/>
    <property type="match status" value="1"/>
</dbReference>
<evidence type="ECO:0000256" key="3">
    <source>
        <dbReference type="ARBA" id="ARBA00023125"/>
    </source>
</evidence>
<protein>
    <recommendedName>
        <fullName evidence="7">Zn(2)-C6 fungal-type domain-containing protein</fullName>
    </recommendedName>
</protein>
<dbReference type="GO" id="GO:0006351">
    <property type="term" value="P:DNA-templated transcription"/>
    <property type="evidence" value="ECO:0007669"/>
    <property type="project" value="InterPro"/>
</dbReference>
<evidence type="ECO:0000256" key="1">
    <source>
        <dbReference type="ARBA" id="ARBA00022723"/>
    </source>
</evidence>
<evidence type="ECO:0000256" key="6">
    <source>
        <dbReference type="SAM" id="MobiDB-lite"/>
    </source>
</evidence>
<dbReference type="EMBL" id="KN847044">
    <property type="protein sequence ID" value="KIW25797.1"/>
    <property type="molecule type" value="Genomic_DNA"/>
</dbReference>
<evidence type="ECO:0000256" key="2">
    <source>
        <dbReference type="ARBA" id="ARBA00023015"/>
    </source>
</evidence>
<dbReference type="RefSeq" id="XP_016246013.1">
    <property type="nucleotide sequence ID" value="XM_016396157.1"/>
</dbReference>
<keyword evidence="1" id="KW-0479">Metal-binding</keyword>
<dbReference type="InterPro" id="IPR001138">
    <property type="entry name" value="Zn2Cys6_DnaBD"/>
</dbReference>
<dbReference type="InterPro" id="IPR052761">
    <property type="entry name" value="Fungal_Detox/Toxin_TFs"/>
</dbReference>
<dbReference type="InterPro" id="IPR036864">
    <property type="entry name" value="Zn2-C6_fun-type_DNA-bd_sf"/>
</dbReference>
<dbReference type="Proteomes" id="UP000054466">
    <property type="component" value="Unassembled WGS sequence"/>
</dbReference>
<dbReference type="STRING" id="569365.A0A0D2AL94"/>
<dbReference type="GeneID" id="27348135"/>
<dbReference type="SMART" id="SM00906">
    <property type="entry name" value="Fungal_trans"/>
    <property type="match status" value="1"/>
</dbReference>